<feature type="region of interest" description="Disordered" evidence="1">
    <location>
        <begin position="85"/>
        <end position="213"/>
    </location>
</feature>
<sequence>LRPATRRSHGGPLPHHQADRTRPHPIPVKPFPTPPCRGAEHPALPPVSRSYSGVRGRLVTHYSPVRHSHPPASWQDPVRLACVKHAASVRPEPESNPPQKNLHEEPKNMTRKKEKKKTDKTPTRKPRPMLAQSFQKTRPQSQPLSGHSTNGSHGRTGNQNLVVQNTLLSSQTTTTQASDSDHNLNHPCRAAKDKHTQEPTGPQPGHSKTEQNR</sequence>
<accession>A0A229VUN6</accession>
<protein>
    <submittedName>
        <fullName evidence="2">Peptide YY</fullName>
    </submittedName>
</protein>
<keyword evidence="3" id="KW-1185">Reference proteome</keyword>
<gene>
    <name evidence="2" type="ORF">Tam10B_2420</name>
</gene>
<evidence type="ECO:0000313" key="3">
    <source>
        <dbReference type="Proteomes" id="UP000215433"/>
    </source>
</evidence>
<feature type="compositionally biased region" description="Low complexity" evidence="1">
    <location>
        <begin position="166"/>
        <end position="176"/>
    </location>
</feature>
<comment type="caution">
    <text evidence="2">The sequence shown here is derived from an EMBL/GenBank/DDBJ whole genome shotgun (WGS) entry which is preliminary data.</text>
</comment>
<evidence type="ECO:0000256" key="1">
    <source>
        <dbReference type="SAM" id="MobiDB-lite"/>
    </source>
</evidence>
<reference evidence="2 3" key="1">
    <citation type="submission" date="2017-05" db="EMBL/GenBank/DDBJ databases">
        <title>Bifidobacterium vansinderenii sp. nov.</title>
        <authorList>
            <person name="Lugli G.A."/>
            <person name="Duranti S."/>
            <person name="Mangifesta M."/>
        </authorList>
    </citation>
    <scope>NUCLEOTIDE SEQUENCE [LARGE SCALE GENOMIC DNA]</scope>
    <source>
        <strain evidence="2 3">Tam10B</strain>
    </source>
</reference>
<feature type="compositionally biased region" description="Basic and acidic residues" evidence="1">
    <location>
        <begin position="179"/>
        <end position="197"/>
    </location>
</feature>
<dbReference type="EMBL" id="NEWD01000042">
    <property type="protein sequence ID" value="OXM99333.1"/>
    <property type="molecule type" value="Genomic_DNA"/>
</dbReference>
<feature type="non-terminal residue" evidence="2">
    <location>
        <position position="1"/>
    </location>
</feature>
<evidence type="ECO:0000313" key="2">
    <source>
        <dbReference type="EMBL" id="OXM99333.1"/>
    </source>
</evidence>
<dbReference type="Proteomes" id="UP000215433">
    <property type="component" value="Unassembled WGS sequence"/>
</dbReference>
<feature type="region of interest" description="Disordered" evidence="1">
    <location>
        <begin position="1"/>
        <end position="51"/>
    </location>
</feature>
<proteinExistence type="predicted"/>
<organism evidence="2 3">
    <name type="scientific">Bifidobacterium vansinderenii</name>
    <dbReference type="NCBI Taxonomy" id="1984871"/>
    <lineage>
        <taxon>Bacteria</taxon>
        <taxon>Bacillati</taxon>
        <taxon>Actinomycetota</taxon>
        <taxon>Actinomycetes</taxon>
        <taxon>Bifidobacteriales</taxon>
        <taxon>Bifidobacteriaceae</taxon>
        <taxon>Bifidobacterium</taxon>
    </lineage>
</organism>
<name>A0A229VUN6_9BIFI</name>
<dbReference type="AlphaFoldDB" id="A0A229VUN6"/>
<feature type="compositionally biased region" description="Pro residues" evidence="1">
    <location>
        <begin position="24"/>
        <end position="35"/>
    </location>
</feature>
<feature type="compositionally biased region" description="Polar residues" evidence="1">
    <location>
        <begin position="132"/>
        <end position="165"/>
    </location>
</feature>